<gene>
    <name evidence="11" type="ORF">T265_12486</name>
</gene>
<keyword evidence="4" id="KW-0547">Nucleotide-binding</keyword>
<reference evidence="11 12" key="1">
    <citation type="submission" date="2013-11" db="EMBL/GenBank/DDBJ databases">
        <title>Opisthorchis viverrini - life in the bile duct.</title>
        <authorList>
            <person name="Young N.D."/>
            <person name="Nagarajan N."/>
            <person name="Lin S.J."/>
            <person name="Korhonen P.K."/>
            <person name="Jex A.R."/>
            <person name="Hall R.S."/>
            <person name="Safavi-Hemami H."/>
            <person name="Kaewkong W."/>
            <person name="Bertrand D."/>
            <person name="Gao S."/>
            <person name="Seet Q."/>
            <person name="Wongkham S."/>
            <person name="Teh B.T."/>
            <person name="Wongkham C."/>
            <person name="Intapan P.M."/>
            <person name="Maleewong W."/>
            <person name="Yang X."/>
            <person name="Hu M."/>
            <person name="Wang Z."/>
            <person name="Hofmann A."/>
            <person name="Sternberg P.W."/>
            <person name="Tan P."/>
            <person name="Wang J."/>
            <person name="Gasser R.B."/>
        </authorList>
    </citation>
    <scope>NUCLEOTIDE SEQUENCE [LARGE SCALE GENOMIC DNA]</scope>
</reference>
<sequence length="945" mass="103158">MARHRNIRQLGLDDISTYDETLASSVDDDYAISPNTAELYMYDARKRKARSLAFFGPSSESLHFSSEDFPANIQEPEGSISPRTSFFLVCSPGDVTGRIRSNGVSNVNEGRPDNGVSADLEPSEPHFDDPVDFMTPVNSLLGPAGRFDRSLHYDDFNPNTFEDLEEMEFDEFERLTSTSHSNFNRPPESVTYPTAHPPLSTPARLIPGMFSKASMEFLKQGSSLYSPLESKTVAGKRKHTVAPFSISSRDVLGYKSPSSLGVIMSSKHSSSTFWGSLVDTVMWRALPVFVRSRSLSVYSGWIVPGHRKPFQFSTPEPNIFATCNSTGPPQRLKSALPAPRKRRPPIATQEATKVDNKPILSESREPPEVGKLSQALSQKLDVTPQPKERSMSSRGSFLALSTPGTPSKPIDRTPLLTEYFDRRKNTSEKEVINLIVVGHVDAGKSTLMGNMLCQLGNVSGKQLSKYRWEAQKLGKASFAYAWVLDQTAEERMRGVTMDIAQTSFETATKRIALMDAPGHKDFVPRVIGGASQADAALLVVNATNGEFETGFGVGGQTREHARLARLLGVSRLIVAVNKMDTVEWKQERYDAIKTQMNGFLKGLNLPGTIFCPVSGLTGVNLLPTGSAVLGKDSDQAGEERLRSWYDGPSLVDIIDSLPSPDRTIDGPFRFVVSDIFKPAGLGVPAVAGRVISGGVSAGVGLNTSKVFCQPSALSATVKSIRSLCNVRSGSEPVESDSSANLLDQIVKCAFAGDQVALILQGIDPSQSLVPGDVITDPDNPVPLASRIQAKILVFAVPQPITRGYPVIFYYHCTSVSANISKLKSMTHRENKMEKTVKKPRCLLGNCTADVEITLDRPVCLEVYERCKSLGRFMLRVGGESVAGGTVTANPSSLLPVDHQSVGPEFPICITIEKEPSYRYLITNSSVFTFCTLLSFSGLWKNHEYN</sequence>
<evidence type="ECO:0000256" key="3">
    <source>
        <dbReference type="ARBA" id="ARBA00022490"/>
    </source>
</evidence>
<dbReference type="SUPFAM" id="SSF50465">
    <property type="entry name" value="EF-Tu/eEF-1alpha/eIF2-gamma C-terminal domain"/>
    <property type="match status" value="1"/>
</dbReference>
<evidence type="ECO:0000256" key="6">
    <source>
        <dbReference type="ARBA" id="ARBA00022917"/>
    </source>
</evidence>
<dbReference type="InterPro" id="IPR054696">
    <property type="entry name" value="GTP-eEF1A_C"/>
</dbReference>
<dbReference type="SUPFAM" id="SSF50447">
    <property type="entry name" value="Translation proteins"/>
    <property type="match status" value="1"/>
</dbReference>
<feature type="domain" description="Tr-type G" evidence="10">
    <location>
        <begin position="429"/>
        <end position="661"/>
    </location>
</feature>
<dbReference type="AlphaFoldDB" id="A0A075AJV2"/>
<keyword evidence="5" id="KW-0378">Hydrolase</keyword>
<dbReference type="Pfam" id="PF22594">
    <property type="entry name" value="GTP-eEF1A_C"/>
    <property type="match status" value="1"/>
</dbReference>
<keyword evidence="12" id="KW-1185">Reference proteome</keyword>
<dbReference type="GO" id="GO:0005525">
    <property type="term" value="F:GTP binding"/>
    <property type="evidence" value="ECO:0007669"/>
    <property type="project" value="UniProtKB-KW"/>
</dbReference>
<feature type="region of interest" description="Disordered" evidence="9">
    <location>
        <begin position="323"/>
        <end position="412"/>
    </location>
</feature>
<keyword evidence="6" id="KW-0648">Protein biosynthesis</keyword>
<dbReference type="FunFam" id="3.40.50.300:FF:000204">
    <property type="entry name" value="Translation elongation factor Tu"/>
    <property type="match status" value="1"/>
</dbReference>
<evidence type="ECO:0000256" key="1">
    <source>
        <dbReference type="ARBA" id="ARBA00004496"/>
    </source>
</evidence>
<feature type="non-terminal residue" evidence="11">
    <location>
        <position position="945"/>
    </location>
</feature>
<dbReference type="PROSITE" id="PS51722">
    <property type="entry name" value="G_TR_2"/>
    <property type="match status" value="1"/>
</dbReference>
<feature type="region of interest" description="Disordered" evidence="9">
    <location>
        <begin position="178"/>
        <end position="198"/>
    </location>
</feature>
<evidence type="ECO:0000259" key="10">
    <source>
        <dbReference type="PROSITE" id="PS51722"/>
    </source>
</evidence>
<evidence type="ECO:0000256" key="8">
    <source>
        <dbReference type="ARBA" id="ARBA00049117"/>
    </source>
</evidence>
<evidence type="ECO:0000256" key="2">
    <source>
        <dbReference type="ARBA" id="ARBA00007249"/>
    </source>
</evidence>
<evidence type="ECO:0000256" key="5">
    <source>
        <dbReference type="ARBA" id="ARBA00022801"/>
    </source>
</evidence>
<comment type="subcellular location">
    <subcellularLocation>
        <location evidence="1">Cytoplasm</location>
    </subcellularLocation>
</comment>
<dbReference type="OrthoDB" id="342024at2759"/>
<dbReference type="CDD" id="cd04093">
    <property type="entry name" value="HBS1_C_III"/>
    <property type="match status" value="1"/>
</dbReference>
<dbReference type="STRING" id="6198.A0A075AJV2"/>
<keyword evidence="3" id="KW-0963">Cytoplasm</keyword>
<accession>A0A075AJV2</accession>
<dbReference type="GO" id="GO:0003924">
    <property type="term" value="F:GTPase activity"/>
    <property type="evidence" value="ECO:0007669"/>
    <property type="project" value="InterPro"/>
</dbReference>
<dbReference type="PRINTS" id="PR00315">
    <property type="entry name" value="ELONGATNFCT"/>
</dbReference>
<dbReference type="InterPro" id="IPR009000">
    <property type="entry name" value="Transl_B-barrel_sf"/>
</dbReference>
<evidence type="ECO:0000313" key="11">
    <source>
        <dbReference type="EMBL" id="KER34029.1"/>
    </source>
</evidence>
<organism evidence="11 12">
    <name type="scientific">Opisthorchis viverrini</name>
    <name type="common">Southeast Asian liver fluke</name>
    <dbReference type="NCBI Taxonomy" id="6198"/>
    <lineage>
        <taxon>Eukaryota</taxon>
        <taxon>Metazoa</taxon>
        <taxon>Spiralia</taxon>
        <taxon>Lophotrochozoa</taxon>
        <taxon>Platyhelminthes</taxon>
        <taxon>Trematoda</taxon>
        <taxon>Digenea</taxon>
        <taxon>Opisthorchiida</taxon>
        <taxon>Opisthorchiata</taxon>
        <taxon>Opisthorchiidae</taxon>
        <taxon>Opisthorchis</taxon>
    </lineage>
</organism>
<evidence type="ECO:0000256" key="4">
    <source>
        <dbReference type="ARBA" id="ARBA00022741"/>
    </source>
</evidence>
<evidence type="ECO:0000256" key="9">
    <source>
        <dbReference type="SAM" id="MobiDB-lite"/>
    </source>
</evidence>
<dbReference type="InterPro" id="IPR000795">
    <property type="entry name" value="T_Tr_GTP-bd_dom"/>
</dbReference>
<protein>
    <recommendedName>
        <fullName evidence="10">Tr-type G domain-containing protein</fullName>
    </recommendedName>
</protein>
<dbReference type="Proteomes" id="UP000054324">
    <property type="component" value="Unassembled WGS sequence"/>
</dbReference>
<dbReference type="CDD" id="cd01883">
    <property type="entry name" value="EF1_alpha"/>
    <property type="match status" value="1"/>
</dbReference>
<dbReference type="Pfam" id="PF00009">
    <property type="entry name" value="GTP_EFTU"/>
    <property type="match status" value="1"/>
</dbReference>
<keyword evidence="7" id="KW-0342">GTP-binding</keyword>
<dbReference type="CTD" id="20326654"/>
<dbReference type="RefSeq" id="XP_009162274.1">
    <property type="nucleotide sequence ID" value="XM_009164010.1"/>
</dbReference>
<dbReference type="Gene3D" id="3.40.50.300">
    <property type="entry name" value="P-loop containing nucleotide triphosphate hydrolases"/>
    <property type="match status" value="1"/>
</dbReference>
<comment type="similarity">
    <text evidence="2">Belongs to the TRAFAC class translation factor GTPase superfamily. Classic translation factor GTPase family. EF-Tu/EF-1A subfamily.</text>
</comment>
<dbReference type="InterPro" id="IPR009001">
    <property type="entry name" value="Transl_elong_EF1A/Init_IF2_C"/>
</dbReference>
<feature type="compositionally biased region" description="Basic and acidic residues" evidence="9">
    <location>
        <begin position="352"/>
        <end position="368"/>
    </location>
</feature>
<name>A0A075AJV2_OPIVI</name>
<dbReference type="KEGG" id="ovi:T265_12486"/>
<dbReference type="GeneID" id="20326654"/>
<dbReference type="InterPro" id="IPR050100">
    <property type="entry name" value="TRAFAC_GTPase_members"/>
</dbReference>
<dbReference type="GO" id="GO:0005737">
    <property type="term" value="C:cytoplasm"/>
    <property type="evidence" value="ECO:0007669"/>
    <property type="project" value="UniProtKB-SubCell"/>
</dbReference>
<dbReference type="EMBL" id="KL596620">
    <property type="protein sequence ID" value="KER34029.1"/>
    <property type="molecule type" value="Genomic_DNA"/>
</dbReference>
<dbReference type="PANTHER" id="PTHR23115">
    <property type="entry name" value="TRANSLATION FACTOR"/>
    <property type="match status" value="1"/>
</dbReference>
<dbReference type="SUPFAM" id="SSF52540">
    <property type="entry name" value="P-loop containing nucleoside triphosphate hydrolases"/>
    <property type="match status" value="1"/>
</dbReference>
<evidence type="ECO:0000313" key="12">
    <source>
        <dbReference type="Proteomes" id="UP000054324"/>
    </source>
</evidence>
<dbReference type="Gene3D" id="2.40.30.10">
    <property type="entry name" value="Translation factors"/>
    <property type="match status" value="2"/>
</dbReference>
<dbReference type="InterPro" id="IPR027417">
    <property type="entry name" value="P-loop_NTPase"/>
</dbReference>
<comment type="catalytic activity">
    <reaction evidence="8">
        <text>GTP + H2O = GDP + phosphate + H(+)</text>
        <dbReference type="Rhea" id="RHEA:19669"/>
        <dbReference type="ChEBI" id="CHEBI:15377"/>
        <dbReference type="ChEBI" id="CHEBI:15378"/>
        <dbReference type="ChEBI" id="CHEBI:37565"/>
        <dbReference type="ChEBI" id="CHEBI:43474"/>
        <dbReference type="ChEBI" id="CHEBI:58189"/>
    </reaction>
    <physiologicalReaction direction="left-to-right" evidence="8">
        <dbReference type="Rhea" id="RHEA:19670"/>
    </physiologicalReaction>
</comment>
<dbReference type="GO" id="GO:0006412">
    <property type="term" value="P:translation"/>
    <property type="evidence" value="ECO:0007669"/>
    <property type="project" value="UniProtKB-KW"/>
</dbReference>
<evidence type="ECO:0000256" key="7">
    <source>
        <dbReference type="ARBA" id="ARBA00023134"/>
    </source>
</evidence>
<proteinExistence type="inferred from homology"/>